<keyword evidence="2" id="KW-1185">Reference proteome</keyword>
<dbReference type="EMBL" id="SPHZ02000003">
    <property type="protein sequence ID" value="KAF0924632.1"/>
    <property type="molecule type" value="Genomic_DNA"/>
</dbReference>
<evidence type="ECO:0000313" key="2">
    <source>
        <dbReference type="Proteomes" id="UP000479710"/>
    </source>
</evidence>
<comment type="caution">
    <text evidence="1">The sequence shown here is derived from an EMBL/GenBank/DDBJ whole genome shotgun (WGS) entry which is preliminary data.</text>
</comment>
<accession>A0A6G1EJP9</accession>
<proteinExistence type="predicted"/>
<protein>
    <submittedName>
        <fullName evidence="1">Uncharacterized protein</fullName>
    </submittedName>
</protein>
<dbReference type="Proteomes" id="UP000479710">
    <property type="component" value="Unassembled WGS sequence"/>
</dbReference>
<gene>
    <name evidence="1" type="ORF">E2562_010235</name>
</gene>
<reference evidence="1 2" key="1">
    <citation type="submission" date="2019-11" db="EMBL/GenBank/DDBJ databases">
        <title>Whole genome sequence of Oryza granulata.</title>
        <authorList>
            <person name="Li W."/>
        </authorList>
    </citation>
    <scope>NUCLEOTIDE SEQUENCE [LARGE SCALE GENOMIC DNA]</scope>
    <source>
        <strain evidence="2">cv. Menghai</strain>
        <tissue evidence="1">Leaf</tissue>
    </source>
</reference>
<name>A0A6G1EJP9_9ORYZ</name>
<sequence length="63" mass="6890">MELPQMLNMNHGSQLRGILSSTLRAAIDAGCGLRDGGAQALGWRRGLRAELRARRMCGNILRV</sequence>
<dbReference type="AlphaFoldDB" id="A0A6G1EJP9"/>
<organism evidence="1 2">
    <name type="scientific">Oryza meyeriana var. granulata</name>
    <dbReference type="NCBI Taxonomy" id="110450"/>
    <lineage>
        <taxon>Eukaryota</taxon>
        <taxon>Viridiplantae</taxon>
        <taxon>Streptophyta</taxon>
        <taxon>Embryophyta</taxon>
        <taxon>Tracheophyta</taxon>
        <taxon>Spermatophyta</taxon>
        <taxon>Magnoliopsida</taxon>
        <taxon>Liliopsida</taxon>
        <taxon>Poales</taxon>
        <taxon>Poaceae</taxon>
        <taxon>BOP clade</taxon>
        <taxon>Oryzoideae</taxon>
        <taxon>Oryzeae</taxon>
        <taxon>Oryzinae</taxon>
        <taxon>Oryza</taxon>
        <taxon>Oryza meyeriana</taxon>
    </lineage>
</organism>
<evidence type="ECO:0000313" key="1">
    <source>
        <dbReference type="EMBL" id="KAF0924632.1"/>
    </source>
</evidence>